<dbReference type="AlphaFoldDB" id="A0A0A9EPM1"/>
<sequence length="24" mass="2896">MRCQQFVETRVSKDCIKALGPHYW</sequence>
<organism evidence="1">
    <name type="scientific">Arundo donax</name>
    <name type="common">Giant reed</name>
    <name type="synonym">Donax arundinaceus</name>
    <dbReference type="NCBI Taxonomy" id="35708"/>
    <lineage>
        <taxon>Eukaryota</taxon>
        <taxon>Viridiplantae</taxon>
        <taxon>Streptophyta</taxon>
        <taxon>Embryophyta</taxon>
        <taxon>Tracheophyta</taxon>
        <taxon>Spermatophyta</taxon>
        <taxon>Magnoliopsida</taxon>
        <taxon>Liliopsida</taxon>
        <taxon>Poales</taxon>
        <taxon>Poaceae</taxon>
        <taxon>PACMAD clade</taxon>
        <taxon>Arundinoideae</taxon>
        <taxon>Arundineae</taxon>
        <taxon>Arundo</taxon>
    </lineage>
</organism>
<reference evidence="1" key="2">
    <citation type="journal article" date="2015" name="Data Brief">
        <title>Shoot transcriptome of the giant reed, Arundo donax.</title>
        <authorList>
            <person name="Barrero R.A."/>
            <person name="Guerrero F.D."/>
            <person name="Moolhuijzen P."/>
            <person name="Goolsby J.A."/>
            <person name="Tidwell J."/>
            <person name="Bellgard S.E."/>
            <person name="Bellgard M.I."/>
        </authorList>
    </citation>
    <scope>NUCLEOTIDE SEQUENCE</scope>
    <source>
        <tissue evidence="1">Shoot tissue taken approximately 20 cm above the soil surface</tissue>
    </source>
</reference>
<name>A0A0A9EPM1_ARUDO</name>
<protein>
    <submittedName>
        <fullName evidence="1">Uncharacterized protein</fullName>
    </submittedName>
</protein>
<proteinExistence type="predicted"/>
<dbReference type="EMBL" id="GBRH01198070">
    <property type="protein sequence ID" value="JAD99825.1"/>
    <property type="molecule type" value="Transcribed_RNA"/>
</dbReference>
<reference evidence="1" key="1">
    <citation type="submission" date="2014-09" db="EMBL/GenBank/DDBJ databases">
        <authorList>
            <person name="Magalhaes I.L.F."/>
            <person name="Oliveira U."/>
            <person name="Santos F.R."/>
            <person name="Vidigal T.H.D.A."/>
            <person name="Brescovit A.D."/>
            <person name="Santos A.J."/>
        </authorList>
    </citation>
    <scope>NUCLEOTIDE SEQUENCE</scope>
    <source>
        <tissue evidence="1">Shoot tissue taken approximately 20 cm above the soil surface</tissue>
    </source>
</reference>
<evidence type="ECO:0000313" key="1">
    <source>
        <dbReference type="EMBL" id="JAD99825.1"/>
    </source>
</evidence>
<accession>A0A0A9EPM1</accession>